<gene>
    <name evidence="2" type="ORF">ABR75_04380</name>
</gene>
<comment type="caution">
    <text evidence="2">The sequence shown here is derived from an EMBL/GenBank/DDBJ whole genome shotgun (WGS) entry which is preliminary data.</text>
</comment>
<evidence type="ECO:0000313" key="3">
    <source>
        <dbReference type="Proteomes" id="UP000051017"/>
    </source>
</evidence>
<dbReference type="AlphaFoldDB" id="A0A0R2Q916"/>
<dbReference type="InterPro" id="IPR029058">
    <property type="entry name" value="AB_hydrolase_fold"/>
</dbReference>
<dbReference type="Pfam" id="PF20408">
    <property type="entry name" value="Abhydrolase_11"/>
    <property type="match status" value="1"/>
</dbReference>
<feature type="domain" description="KANL3/Tex30 alpha/beta hydrolase-like" evidence="1">
    <location>
        <begin position="6"/>
        <end position="172"/>
    </location>
</feature>
<protein>
    <recommendedName>
        <fullName evidence="1">KANL3/Tex30 alpha/beta hydrolase-like domain-containing protein</fullName>
    </recommendedName>
</protein>
<organism evidence="2 3">
    <name type="scientific">Acidimicrobiia bacterium BACL6 MAG-120924-bin43</name>
    <dbReference type="NCBI Taxonomy" id="1655583"/>
    <lineage>
        <taxon>Bacteria</taxon>
        <taxon>Bacillati</taxon>
        <taxon>Actinomycetota</taxon>
        <taxon>Acidimicrobiia</taxon>
        <taxon>acIV cluster</taxon>
    </lineage>
</organism>
<evidence type="ECO:0000259" key="1">
    <source>
        <dbReference type="Pfam" id="PF20408"/>
    </source>
</evidence>
<accession>A0A0R2Q916</accession>
<dbReference type="InterPro" id="IPR046879">
    <property type="entry name" value="KANL3/Tex30_Abhydrolase"/>
</dbReference>
<dbReference type="InterPro" id="IPR026555">
    <property type="entry name" value="NSL3/Tex30"/>
</dbReference>
<dbReference type="Gene3D" id="3.40.50.1820">
    <property type="entry name" value="alpha/beta hydrolase"/>
    <property type="match status" value="1"/>
</dbReference>
<name>A0A0R2Q916_9ACTN</name>
<dbReference type="EMBL" id="LIBJ01000280">
    <property type="protein sequence ID" value="KRO46508.1"/>
    <property type="molecule type" value="Genomic_DNA"/>
</dbReference>
<evidence type="ECO:0000313" key="2">
    <source>
        <dbReference type="EMBL" id="KRO46508.1"/>
    </source>
</evidence>
<proteinExistence type="predicted"/>
<dbReference type="PANTHER" id="PTHR13136">
    <property type="entry name" value="TESTIS DEVELOPMENT PROTEIN PRTD"/>
    <property type="match status" value="1"/>
</dbReference>
<dbReference type="SUPFAM" id="SSF53474">
    <property type="entry name" value="alpha/beta-Hydrolases"/>
    <property type="match status" value="1"/>
</dbReference>
<dbReference type="PANTHER" id="PTHR13136:SF11">
    <property type="entry name" value="TESTIS-EXPRESSED PROTEIN 30"/>
    <property type="match status" value="1"/>
</dbReference>
<dbReference type="Proteomes" id="UP000051017">
    <property type="component" value="Unassembled WGS sequence"/>
</dbReference>
<sequence length="189" mass="20705">MNARGLVLFPGAGSNAQHSALIAIEQAVAPLPTLRVDFPYRLAGKKFPDKAPVLIDCVKSAVREFAKQLQCETEQLVIGGRSMGGRMCTMAASDEIDPLKVLGVACIGYPLHPPKKPDQLRTAHFGNLHNPLLFISGARDEFGTPEELALAWKLLPNQPTVHMIEKGRHELRDADVQVALLVTQWLQNL</sequence>
<reference evidence="2 3" key="1">
    <citation type="submission" date="2015-10" db="EMBL/GenBank/DDBJ databases">
        <title>Metagenome-Assembled Genomes uncover a global brackish microbiome.</title>
        <authorList>
            <person name="Hugerth L.W."/>
            <person name="Larsson J."/>
            <person name="Alneberg J."/>
            <person name="Lindh M.V."/>
            <person name="Legrand C."/>
            <person name="Pinhassi J."/>
            <person name="Andersson A.F."/>
        </authorList>
    </citation>
    <scope>NUCLEOTIDE SEQUENCE [LARGE SCALE GENOMIC DNA]</scope>
    <source>
        <strain evidence="2">BACL6 MAG-120924-bin43</strain>
    </source>
</reference>